<proteinExistence type="predicted"/>
<dbReference type="OrthoDB" id="386851at2759"/>
<feature type="region of interest" description="Disordered" evidence="1">
    <location>
        <begin position="88"/>
        <end position="122"/>
    </location>
</feature>
<feature type="compositionally biased region" description="Basic and acidic residues" evidence="1">
    <location>
        <begin position="171"/>
        <end position="181"/>
    </location>
</feature>
<feature type="compositionally biased region" description="Basic and acidic residues" evidence="1">
    <location>
        <begin position="48"/>
        <end position="68"/>
    </location>
</feature>
<gene>
    <name evidence="2" type="ORF">PGO_143360</name>
</gene>
<comment type="caution">
    <text evidence="2">The sequence shown here is derived from an EMBL/GenBank/DDBJ whole genome shotgun (WGS) entry which is preliminary data.</text>
</comment>
<protein>
    <submittedName>
        <fullName evidence="2">Uncharacterized protein</fullName>
    </submittedName>
</protein>
<keyword evidence="3" id="KW-1185">Reference proteome</keyword>
<dbReference type="OMA" id="ESKNSHI"/>
<feature type="compositionally biased region" description="Polar residues" evidence="1">
    <location>
        <begin position="855"/>
        <end position="864"/>
    </location>
</feature>
<feature type="compositionally biased region" description="Basic and acidic residues" evidence="1">
    <location>
        <begin position="99"/>
        <end position="110"/>
    </location>
</feature>
<reference evidence="3" key="1">
    <citation type="submission" date="2017-04" db="EMBL/GenBank/DDBJ databases">
        <title>Plasmodium gonderi genome.</title>
        <authorList>
            <person name="Arisue N."/>
            <person name="Honma H."/>
            <person name="Kawai S."/>
            <person name="Tougan T."/>
            <person name="Tanabe K."/>
            <person name="Horii T."/>
        </authorList>
    </citation>
    <scope>NUCLEOTIDE SEQUENCE [LARGE SCALE GENOMIC DNA]</scope>
    <source>
        <strain evidence="3">ATCC 30045</strain>
    </source>
</reference>
<evidence type="ECO:0000313" key="3">
    <source>
        <dbReference type="Proteomes" id="UP000195521"/>
    </source>
</evidence>
<accession>A0A1Y1JM52</accession>
<feature type="region of interest" description="Disordered" evidence="1">
    <location>
        <begin position="48"/>
        <end position="75"/>
    </location>
</feature>
<feature type="compositionally biased region" description="Polar residues" evidence="1">
    <location>
        <begin position="725"/>
        <end position="761"/>
    </location>
</feature>
<feature type="region of interest" description="Disordered" evidence="1">
    <location>
        <begin position="941"/>
        <end position="981"/>
    </location>
</feature>
<evidence type="ECO:0000313" key="2">
    <source>
        <dbReference type="EMBL" id="GAW83539.1"/>
    </source>
</evidence>
<feature type="region of interest" description="Disordered" evidence="1">
    <location>
        <begin position="327"/>
        <end position="346"/>
    </location>
</feature>
<dbReference type="Proteomes" id="UP000195521">
    <property type="component" value="Unassembled WGS sequence"/>
</dbReference>
<evidence type="ECO:0000256" key="1">
    <source>
        <dbReference type="SAM" id="MobiDB-lite"/>
    </source>
</evidence>
<name>A0A1Y1JM52_PLAGO</name>
<feature type="compositionally biased region" description="Low complexity" evidence="1">
    <location>
        <begin position="865"/>
        <end position="878"/>
    </location>
</feature>
<sequence length="1321" mass="152315">MNYFMKRKNESVNKREAFIANGKHTKNDGTILNEDIFNSIKTFEKRNSHQIERNNHQINDNHKDKEIDTSSNSFLDSSFNEEMGIVPHKSARANSKQNLNKDSRFEENSHLHRSSSNYGMESYNEEIPKEYNQKEHSHKEVTSKNENLTHTIEQCNINKNNESCDKDIHSQVEERHSKDQSMHNSGRNRIFSKGVDKDRQNFPSEQIQNDFKRFVGSQKYNKHNSSFLNNQWKEKYSSKSDERINEIVSKNSNSISNENSNNSASNNQRDNKNINQKEDEHFYQKKKSINLHSGLNTSKSLYMSNGDNKIQLDNLIFGRRNRISHSNVKAEKDTDDSSSETYLENTKDYKNSKEFAYGEETNFNGNSLDQRENLKNYGNTNGGCAVNISTKGSAYSHTGRNLKEPTNENVNSLHLSQRYVAIGESVNIQTSSSVNQENSKNINSEFLKTNISSTKNMDSYNKLKSNVIGTKEKISESDLQTSADVALGQLMKASRKFRYSNRSYTQPMKGHAVVKNSSLLLSRHSVESNEELAESNGGLAESNGGLAESNEELAESNEELAESNEELAESNEELAESNEELAESNSILSKKILSHNKAQNSMQLKSSHIMSRNNLHKSVSYHDKSSKNATIHKNSEVEEAYYDMDLSNNIPMENGRSYINLNNLKNESRSYSITSNRRHTTMSRENFEDYKNSIILSQNRTIILPENLIELKFNLNGSVSAITESTSQMHMENSSNKSQTRQENLMNKSEESISSSRNMNHQMEHRKSFARQSRNPQSEKYHQSGHNSLLESRSDEVTNHLLESHYELHKYNDNMLDTNDSSMNLNKSRNKTSKCTGKSCKNFIKSENSTHESHYSLSNSEMKNIQSERSSITSTSSQMQLRNNMLNSNNNLTNQKEVYKESNSVSMESFRGHMNSKNHHNELKGNLIETNDTLVNSKFTGSVTKLRGSNSGPRSSNVDSRNSQNDNSRNHNNSSSSREVKNYSIKSKDYNGHSNNNMVEHNLNFAKRYQEESQHHFVDEFQKSKKDGNELKYRYDDKRKYHLNRSEYVPKSSIQYEYKKFNTCVNSEEQKADLLQEFQKNIKTKWETKPLQAENVNVRRKSRENLENYNDHLPSYMSQTSINRNMRQDQNQNKNYFLTDSGNSNMSNIHEQEIEAGLRGKMYYNELEHSFEALQKVDNNDDSNMEFDFIQENKKCQYISNDFSKCIIDSQMLINSSHNSMQHSDLNASSHFDLGVSNKSNKISDIEKFAIENNFNSNYIKRLSMNDNFVNTDLQISYIENEIQNKIKNFDNILGKNFETKCNKVLNRIEKLLSSKFFSET</sequence>
<feature type="compositionally biased region" description="Low complexity" evidence="1">
    <location>
        <begin position="954"/>
        <end position="977"/>
    </location>
</feature>
<dbReference type="EMBL" id="BDQF01000015">
    <property type="protein sequence ID" value="GAW83539.1"/>
    <property type="molecule type" value="Genomic_DNA"/>
</dbReference>
<dbReference type="RefSeq" id="XP_028546128.1">
    <property type="nucleotide sequence ID" value="XM_028690327.1"/>
</dbReference>
<feature type="region of interest" description="Disordered" evidence="1">
    <location>
        <begin position="525"/>
        <end position="582"/>
    </location>
</feature>
<feature type="compositionally biased region" description="Polar residues" evidence="1">
    <location>
        <begin position="941"/>
        <end position="953"/>
    </location>
</feature>
<feature type="compositionally biased region" description="Low complexity" evidence="1">
    <location>
        <begin position="249"/>
        <end position="268"/>
    </location>
</feature>
<organism evidence="2 3">
    <name type="scientific">Plasmodium gonderi</name>
    <dbReference type="NCBI Taxonomy" id="77519"/>
    <lineage>
        <taxon>Eukaryota</taxon>
        <taxon>Sar</taxon>
        <taxon>Alveolata</taxon>
        <taxon>Apicomplexa</taxon>
        <taxon>Aconoidasida</taxon>
        <taxon>Haemosporida</taxon>
        <taxon>Plasmodiidae</taxon>
        <taxon>Plasmodium</taxon>
        <taxon>Plasmodium (Plasmodium)</taxon>
    </lineage>
</organism>
<dbReference type="GeneID" id="39750284"/>
<feature type="region of interest" description="Disordered" evidence="1">
    <location>
        <begin position="249"/>
        <end position="271"/>
    </location>
</feature>
<feature type="region of interest" description="Disordered" evidence="1">
    <location>
        <begin position="848"/>
        <end position="878"/>
    </location>
</feature>
<feature type="region of interest" description="Disordered" evidence="1">
    <location>
        <begin position="725"/>
        <end position="792"/>
    </location>
</feature>
<feature type="compositionally biased region" description="Acidic residues" evidence="1">
    <location>
        <begin position="549"/>
        <end position="582"/>
    </location>
</feature>
<feature type="region of interest" description="Disordered" evidence="1">
    <location>
        <begin position="171"/>
        <end position="207"/>
    </location>
</feature>